<geneLocation type="plasmid" evidence="3">
    <name>pST0210E1</name>
</geneLocation>
<name>A0A126JI93_CLOBO</name>
<keyword evidence="1" id="KW-0812">Transmembrane</keyword>
<sequence>MKTIIKNNKFIVMIFCIIVLAFVSIIGYYTNKIEKLKNIEISRLTTQYNKENKNNETFKETTKRIKTNDINIKTNTKVVTDNFDINNDKVIEKLIIDITTLINNDEFTRLYKEYYNKEFVKEFKITEKQVIDKFKFSQKVSANITRVTRESDVYDRAVATVRLIDDKKAERIFDITVFEDGTIADLPLYKEVQFDRTIERDNVLYTVKKRYKTRLGSIFIVNVVNNSEYLIDIQEINAYMGTSFKYDHELINGNIHTYEVTPEESQDFIIKIFNQDKPDDLRFTNKKIDGTIEEFSVLNNR</sequence>
<geneLocation type="plasmid" evidence="2">
    <name>pINGR16-02E1</name>
</geneLocation>
<feature type="transmembrane region" description="Helical" evidence="1">
    <location>
        <begin position="12"/>
        <end position="30"/>
    </location>
</feature>
<keyword evidence="1" id="KW-0472">Membrane</keyword>
<keyword evidence="1" id="KW-1133">Transmembrane helix</keyword>
<keyword evidence="3" id="KW-0614">Plasmid</keyword>
<proteinExistence type="predicted"/>
<organism evidence="3">
    <name type="scientific">Clostridium botulinum</name>
    <dbReference type="NCBI Taxonomy" id="1491"/>
    <lineage>
        <taxon>Bacteria</taxon>
        <taxon>Bacillati</taxon>
        <taxon>Bacillota</taxon>
        <taxon>Clostridia</taxon>
        <taxon>Eubacteriales</taxon>
        <taxon>Clostridiaceae</taxon>
        <taxon>Clostridium</taxon>
    </lineage>
</organism>
<accession>A0A126JI93</accession>
<dbReference type="RefSeq" id="WP_172688019.1">
    <property type="nucleotide sequence ID" value="NZ_JACBBU010000011.1"/>
</dbReference>
<protein>
    <submittedName>
        <fullName evidence="3">Uncharacterized protein</fullName>
    </submittedName>
</protein>
<evidence type="ECO:0000256" key="1">
    <source>
        <dbReference type="SAM" id="Phobius"/>
    </source>
</evidence>
<dbReference type="EMBL" id="KT897277">
    <property type="protein sequence ID" value="ALT05515.1"/>
    <property type="molecule type" value="Genomic_DNA"/>
</dbReference>
<evidence type="ECO:0000313" key="2">
    <source>
        <dbReference type="EMBL" id="ALT05417.1"/>
    </source>
</evidence>
<reference evidence="3" key="1">
    <citation type="journal article" date="2016" name="Genome Biol. Evol.">
        <title>Evolution of chromosomal Clostridium botulinum type E neurotoxin gene clusters: evidence provided by their rare plasmid borne counterparts.</title>
        <authorList>
            <person name="Carter A.T."/>
            <person name="Austin J.W."/>
            <person name="Weedmark K.A."/>
            <person name="Peck M.W."/>
        </authorList>
    </citation>
    <scope>NUCLEOTIDE SEQUENCE</scope>
    <source>
        <strain evidence="2">INGR16-02E1</strain>
        <strain evidence="3">ST0210E1</strain>
        <plasmid evidence="2">pINGR16-02E1</plasmid>
        <plasmid evidence="3">pST0210E1</plasmid>
    </source>
</reference>
<dbReference type="EMBL" id="KT897276">
    <property type="protein sequence ID" value="ALT05417.1"/>
    <property type="molecule type" value="Genomic_DNA"/>
</dbReference>
<dbReference type="AlphaFoldDB" id="A0A126JI93"/>
<evidence type="ECO:0000313" key="3">
    <source>
        <dbReference type="EMBL" id="ALT05515.1"/>
    </source>
</evidence>